<comment type="caution">
    <text evidence="6">The sequence shown here is derived from an EMBL/GenBank/DDBJ whole genome shotgun (WGS) entry which is preliminary data.</text>
</comment>
<dbReference type="InterPro" id="IPR007156">
    <property type="entry name" value="MamQ_LemA"/>
</dbReference>
<evidence type="ECO:0000256" key="1">
    <source>
        <dbReference type="ARBA" id="ARBA00004167"/>
    </source>
</evidence>
<dbReference type="SUPFAM" id="SSF140478">
    <property type="entry name" value="LemA-like"/>
    <property type="match status" value="1"/>
</dbReference>
<keyword evidence="3" id="KW-0812">Transmembrane</keyword>
<dbReference type="PANTHER" id="PTHR34478:SF2">
    <property type="entry name" value="MEMBRANE PROTEIN"/>
    <property type="match status" value="1"/>
</dbReference>
<dbReference type="EMBL" id="JARYZI010000005">
    <property type="protein sequence ID" value="MDH8678244.1"/>
    <property type="molecule type" value="Genomic_DNA"/>
</dbReference>
<name>A0ABT6NCV3_9FIRM</name>
<keyword evidence="4" id="KW-1133">Transmembrane helix</keyword>
<dbReference type="Pfam" id="PF04011">
    <property type="entry name" value="LemA"/>
    <property type="match status" value="1"/>
</dbReference>
<dbReference type="InterPro" id="IPR023353">
    <property type="entry name" value="LemA-like_dom_sf"/>
</dbReference>
<keyword evidence="7" id="KW-1185">Reference proteome</keyword>
<gene>
    <name evidence="6" type="ORF">QE109_08800</name>
</gene>
<dbReference type="Gene3D" id="1.20.1440.20">
    <property type="entry name" value="LemA-like domain"/>
    <property type="match status" value="1"/>
</dbReference>
<evidence type="ECO:0000313" key="7">
    <source>
        <dbReference type="Proteomes" id="UP001158045"/>
    </source>
</evidence>
<comment type="similarity">
    <text evidence="2">Belongs to the LemA family.</text>
</comment>
<keyword evidence="5" id="KW-0472">Membrane</keyword>
<reference evidence="6 7" key="1">
    <citation type="submission" date="2023-04" db="EMBL/GenBank/DDBJ databases">
        <title>Fusibacter bizertensis strain WBS, isolated from littoral bottom sediments of the Arctic seas - biochemical and genomic analysis.</title>
        <authorList>
            <person name="Brioukhanov A.L."/>
        </authorList>
    </citation>
    <scope>NUCLEOTIDE SEQUENCE [LARGE SCALE GENOMIC DNA]</scope>
    <source>
        <strain evidence="6 7">WBS</strain>
    </source>
</reference>
<evidence type="ECO:0000256" key="5">
    <source>
        <dbReference type="ARBA" id="ARBA00023136"/>
    </source>
</evidence>
<comment type="subcellular location">
    <subcellularLocation>
        <location evidence="1">Membrane</location>
        <topology evidence="1">Single-pass membrane protein</topology>
    </subcellularLocation>
</comment>
<dbReference type="RefSeq" id="WP_281094085.1">
    <property type="nucleotide sequence ID" value="NZ_JARYZI010000005.1"/>
</dbReference>
<evidence type="ECO:0000313" key="6">
    <source>
        <dbReference type="EMBL" id="MDH8678244.1"/>
    </source>
</evidence>
<evidence type="ECO:0000256" key="2">
    <source>
        <dbReference type="ARBA" id="ARBA00008854"/>
    </source>
</evidence>
<evidence type="ECO:0000256" key="3">
    <source>
        <dbReference type="ARBA" id="ARBA00022692"/>
    </source>
</evidence>
<dbReference type="Proteomes" id="UP001158045">
    <property type="component" value="Unassembled WGS sequence"/>
</dbReference>
<sequence>MKKGLIVILVVVLLIVAFAGTFISKYNTLVTLDEEVQMASSQIDNQLQRRNDLIPNLVETVKGYADQEKEIFANVSDARAKLIGATGVQEKADANNELSGSLSRLLAISENYPDLKSNENFIQLSDELAGTENRIAVARQDYNSVANDFNKTVKQFPMNIFAGLFGFEKVAYFEAAEGADQVPTVDFNN</sequence>
<organism evidence="6 7">
    <name type="scientific">Fusibacter bizertensis</name>
    <dbReference type="NCBI Taxonomy" id="1488331"/>
    <lineage>
        <taxon>Bacteria</taxon>
        <taxon>Bacillati</taxon>
        <taxon>Bacillota</taxon>
        <taxon>Clostridia</taxon>
        <taxon>Eubacteriales</taxon>
        <taxon>Eubacteriales Family XII. Incertae Sedis</taxon>
        <taxon>Fusibacter</taxon>
    </lineage>
</organism>
<protein>
    <submittedName>
        <fullName evidence="6">LemA family protein</fullName>
    </submittedName>
</protein>
<evidence type="ECO:0000256" key="4">
    <source>
        <dbReference type="ARBA" id="ARBA00022989"/>
    </source>
</evidence>
<dbReference type="PANTHER" id="PTHR34478">
    <property type="entry name" value="PROTEIN LEMA"/>
    <property type="match status" value="1"/>
</dbReference>
<accession>A0ABT6NCV3</accession>
<proteinExistence type="inferred from homology"/>